<dbReference type="Proteomes" id="UP000299102">
    <property type="component" value="Unassembled WGS sequence"/>
</dbReference>
<comment type="caution">
    <text evidence="2">The sequence shown here is derived from an EMBL/GenBank/DDBJ whole genome shotgun (WGS) entry which is preliminary data.</text>
</comment>
<evidence type="ECO:0000313" key="2">
    <source>
        <dbReference type="EMBL" id="GBO99831.1"/>
    </source>
</evidence>
<evidence type="ECO:0000256" key="1">
    <source>
        <dbReference type="SAM" id="MobiDB-lite"/>
    </source>
</evidence>
<gene>
    <name evidence="2" type="ORF">EVAR_74232_1</name>
</gene>
<evidence type="ECO:0000313" key="3">
    <source>
        <dbReference type="Proteomes" id="UP000299102"/>
    </source>
</evidence>
<sequence length="114" mass="12888">MVTAAHGNSQPPQYSRKRNANKHPSIPALTLNYSPRIRGVPDRPRHECERRQKDVYANGDAIDIRKGTSSAVILFKSRQNTVKSPQRNDRDCARSDFKAGSGPASRMDRDRDRD</sequence>
<proteinExistence type="predicted"/>
<dbReference type="AlphaFoldDB" id="A0A4C1SCL2"/>
<name>A0A4C1SCL2_EUMVA</name>
<dbReference type="EMBL" id="BGZK01000004">
    <property type="protein sequence ID" value="GBO99831.1"/>
    <property type="molecule type" value="Genomic_DNA"/>
</dbReference>
<feature type="region of interest" description="Disordered" evidence="1">
    <location>
        <begin position="77"/>
        <end position="114"/>
    </location>
</feature>
<reference evidence="2 3" key="1">
    <citation type="journal article" date="2019" name="Commun. Biol.">
        <title>The bagworm genome reveals a unique fibroin gene that provides high tensile strength.</title>
        <authorList>
            <person name="Kono N."/>
            <person name="Nakamura H."/>
            <person name="Ohtoshi R."/>
            <person name="Tomita M."/>
            <person name="Numata K."/>
            <person name="Arakawa K."/>
        </authorList>
    </citation>
    <scope>NUCLEOTIDE SEQUENCE [LARGE SCALE GENOMIC DNA]</scope>
</reference>
<feature type="compositionally biased region" description="Basic and acidic residues" evidence="1">
    <location>
        <begin position="39"/>
        <end position="54"/>
    </location>
</feature>
<organism evidence="2 3">
    <name type="scientific">Eumeta variegata</name>
    <name type="common">Bagworm moth</name>
    <name type="synonym">Eumeta japonica</name>
    <dbReference type="NCBI Taxonomy" id="151549"/>
    <lineage>
        <taxon>Eukaryota</taxon>
        <taxon>Metazoa</taxon>
        <taxon>Ecdysozoa</taxon>
        <taxon>Arthropoda</taxon>
        <taxon>Hexapoda</taxon>
        <taxon>Insecta</taxon>
        <taxon>Pterygota</taxon>
        <taxon>Neoptera</taxon>
        <taxon>Endopterygota</taxon>
        <taxon>Lepidoptera</taxon>
        <taxon>Glossata</taxon>
        <taxon>Ditrysia</taxon>
        <taxon>Tineoidea</taxon>
        <taxon>Psychidae</taxon>
        <taxon>Oiketicinae</taxon>
        <taxon>Eumeta</taxon>
    </lineage>
</organism>
<protein>
    <submittedName>
        <fullName evidence="2">Uncharacterized protein</fullName>
    </submittedName>
</protein>
<feature type="region of interest" description="Disordered" evidence="1">
    <location>
        <begin position="1"/>
        <end position="54"/>
    </location>
</feature>
<accession>A0A4C1SCL2</accession>
<keyword evidence="3" id="KW-1185">Reference proteome</keyword>
<feature type="compositionally biased region" description="Basic and acidic residues" evidence="1">
    <location>
        <begin position="86"/>
        <end position="97"/>
    </location>
</feature>
<feature type="compositionally biased region" description="Polar residues" evidence="1">
    <location>
        <begin position="1"/>
        <end position="13"/>
    </location>
</feature>